<dbReference type="Gene3D" id="3.30.70.1230">
    <property type="entry name" value="Nucleotide cyclase"/>
    <property type="match status" value="1"/>
</dbReference>
<dbReference type="GO" id="GO:0035556">
    <property type="term" value="P:intracellular signal transduction"/>
    <property type="evidence" value="ECO:0007669"/>
    <property type="project" value="InterPro"/>
</dbReference>
<keyword evidence="4" id="KW-1185">Reference proteome</keyword>
<dbReference type="PATRIC" id="fig|1088721.3.peg.1216"/>
<dbReference type="InterPro" id="IPR007890">
    <property type="entry name" value="CHASE2"/>
</dbReference>
<dbReference type="eggNOG" id="COG2114">
    <property type="taxonomic scope" value="Bacteria"/>
</dbReference>
<organism evidence="3 4">
    <name type="scientific">Novosphingobium pentaromativorans US6-1</name>
    <dbReference type="NCBI Taxonomy" id="1088721"/>
    <lineage>
        <taxon>Bacteria</taxon>
        <taxon>Pseudomonadati</taxon>
        <taxon>Pseudomonadota</taxon>
        <taxon>Alphaproteobacteria</taxon>
        <taxon>Sphingomonadales</taxon>
        <taxon>Sphingomonadaceae</taxon>
        <taxon>Novosphingobium</taxon>
    </lineage>
</organism>
<dbReference type="GO" id="GO:0004016">
    <property type="term" value="F:adenylate cyclase activity"/>
    <property type="evidence" value="ECO:0007669"/>
    <property type="project" value="UniProtKB-ARBA"/>
</dbReference>
<evidence type="ECO:0000313" key="4">
    <source>
        <dbReference type="Proteomes" id="UP000004030"/>
    </source>
</evidence>
<feature type="transmembrane region" description="Helical" evidence="1">
    <location>
        <begin position="377"/>
        <end position="395"/>
    </location>
</feature>
<reference evidence="3 4" key="1">
    <citation type="journal article" date="2012" name="J. Bacteriol.">
        <title>Genome sequence of benzo(a)pyrene-degrading bacterium Novosphingobium pentaromativorans US6-1.</title>
        <authorList>
            <person name="Luo Y.R."/>
            <person name="Kang S.G."/>
            <person name="Kim S.J."/>
            <person name="Kim M.R."/>
            <person name="Li N."/>
            <person name="Lee J.H."/>
            <person name="Kwon K.K."/>
        </authorList>
    </citation>
    <scope>NUCLEOTIDE SEQUENCE [LARGE SCALE GENOMIC DNA]</scope>
    <source>
        <strain evidence="3 4">US6-1</strain>
    </source>
</reference>
<evidence type="ECO:0000259" key="2">
    <source>
        <dbReference type="PROSITE" id="PS50125"/>
    </source>
</evidence>
<dbReference type="CDD" id="cd07302">
    <property type="entry name" value="CHD"/>
    <property type="match status" value="1"/>
</dbReference>
<keyword evidence="1" id="KW-1133">Transmembrane helix</keyword>
<dbReference type="SMART" id="SM01080">
    <property type="entry name" value="CHASE2"/>
    <property type="match status" value="1"/>
</dbReference>
<dbReference type="InterPro" id="IPR029787">
    <property type="entry name" value="Nucleotide_cyclase"/>
</dbReference>
<dbReference type="STRING" id="1088721.JI59_13945"/>
<dbReference type="SUPFAM" id="SSF55073">
    <property type="entry name" value="Nucleotide cyclase"/>
    <property type="match status" value="1"/>
</dbReference>
<proteinExistence type="predicted"/>
<protein>
    <submittedName>
        <fullName evidence="3">Adenylate cyclase</fullName>
    </submittedName>
</protein>
<name>G6EA62_9SPHN</name>
<accession>G6EA62</accession>
<dbReference type="OrthoDB" id="9789782at2"/>
<dbReference type="KEGG" id="npn:JI59_13945"/>
<keyword evidence="1" id="KW-0472">Membrane</keyword>
<comment type="caution">
    <text evidence="3">The sequence shown here is derived from an EMBL/GenBank/DDBJ whole genome shotgun (WGS) entry which is preliminary data.</text>
</comment>
<dbReference type="SMART" id="SM00044">
    <property type="entry name" value="CYCc"/>
    <property type="match status" value="1"/>
</dbReference>
<dbReference type="Proteomes" id="UP000004030">
    <property type="component" value="Unassembled WGS sequence"/>
</dbReference>
<feature type="transmembrane region" description="Helical" evidence="1">
    <location>
        <begin position="32"/>
        <end position="50"/>
    </location>
</feature>
<dbReference type="InterPro" id="IPR050697">
    <property type="entry name" value="Adenylyl/Guanylyl_Cyclase_3/4"/>
</dbReference>
<dbReference type="RefSeq" id="WP_007012148.1">
    <property type="nucleotide sequence ID" value="NZ_AGFM01000014.1"/>
</dbReference>
<feature type="domain" description="Guanylate cyclase" evidence="2">
    <location>
        <begin position="439"/>
        <end position="571"/>
    </location>
</feature>
<sequence>MASTPDTTAQPPTATLLRKGWRKVRAASKRQMAATVMLVLVGVILARFSWNIPVVGDAEDSLYDLRSFVMAPQVDQDQRIQIVAYTDQTLINARKRSPLDRGMLAAALRTLDAMGAKAIGIDILFDQPQDEDAQLVQTLRAMRTPTFVAYADQATNKDDINYEQQQYLKSLLGQLKGSNAHPASIRLTNYQGATRVWPSLEPGLPQLLGRAMVAAGGTGLEKAFAGYTGSIRYRRANSDAPVFSSIPIDLFASLDDPEMAAAFAAQVEGRYVLIGGQIIDTDQVTTTLTSYTGTTVPGIEVHAAMIAQMLDGAHRTPVTGWERWAVGLIFVFAASLTALLDGRTWKIVPLFILQLAMMIGLPFYLEASGVETYGTPAFGWIAGWILAFIGVSSAVRASGAVERRFAQGALGKYLPADIAQEIIDNPERLTLSGSKRELYILFSDLEGFTKLSHQLEPEVVAKLLNEYLDKLTTVVLEHGGIVDKYVGDAVVAFWGAPIARPDDAQKAAKCAYAMWQAGEEFRKSVDPSLPPIGRTRVGQHFGEAVVGNFGGERRIQYTALGDAMNTAARLESANKSLGTSVVASGEFAERSGLDWWRPLGRVVLRGRAKPVDIFEPAPDFPAADREALADAVALIDSDPAAAADRIDALASAHPDDPALRNLSERTRKLEGNKAYVLG</sequence>
<dbReference type="EMBL" id="AGFM01000014">
    <property type="protein sequence ID" value="EHJ61919.1"/>
    <property type="molecule type" value="Genomic_DNA"/>
</dbReference>
<dbReference type="PANTHER" id="PTHR43081:SF1">
    <property type="entry name" value="ADENYLATE CYCLASE, TERMINAL-DIFFERENTIATION SPECIFIC"/>
    <property type="match status" value="1"/>
</dbReference>
<feature type="transmembrane region" description="Helical" evidence="1">
    <location>
        <begin position="347"/>
        <end position="365"/>
    </location>
</feature>
<dbReference type="GO" id="GO:0006171">
    <property type="term" value="P:cAMP biosynthetic process"/>
    <property type="evidence" value="ECO:0007669"/>
    <property type="project" value="TreeGrafter"/>
</dbReference>
<dbReference type="PANTHER" id="PTHR43081">
    <property type="entry name" value="ADENYLATE CYCLASE, TERMINAL-DIFFERENTIATION SPECIFIC-RELATED"/>
    <property type="match status" value="1"/>
</dbReference>
<dbReference type="AlphaFoldDB" id="G6EA62"/>
<dbReference type="Pfam" id="PF00211">
    <property type="entry name" value="Guanylate_cyc"/>
    <property type="match status" value="1"/>
</dbReference>
<dbReference type="InterPro" id="IPR001054">
    <property type="entry name" value="A/G_cyclase"/>
</dbReference>
<keyword evidence="1" id="KW-0812">Transmembrane</keyword>
<dbReference type="eggNOG" id="COG4252">
    <property type="taxonomic scope" value="Bacteria"/>
</dbReference>
<dbReference type="Pfam" id="PF05226">
    <property type="entry name" value="CHASE2"/>
    <property type="match status" value="1"/>
</dbReference>
<dbReference type="PROSITE" id="PS50125">
    <property type="entry name" value="GUANYLATE_CYCLASE_2"/>
    <property type="match status" value="1"/>
</dbReference>
<evidence type="ECO:0000256" key="1">
    <source>
        <dbReference type="SAM" id="Phobius"/>
    </source>
</evidence>
<feature type="transmembrane region" description="Helical" evidence="1">
    <location>
        <begin position="324"/>
        <end position="340"/>
    </location>
</feature>
<gene>
    <name evidence="3" type="ORF">NSU_1233</name>
</gene>
<evidence type="ECO:0000313" key="3">
    <source>
        <dbReference type="EMBL" id="EHJ61919.1"/>
    </source>
</evidence>